<evidence type="ECO:0000313" key="2">
    <source>
        <dbReference type="Proteomes" id="UP000054538"/>
    </source>
</evidence>
<dbReference type="STRING" id="930991.A0A0D0EAC3"/>
<reference evidence="2" key="2">
    <citation type="submission" date="2015-01" db="EMBL/GenBank/DDBJ databases">
        <title>Evolutionary Origins and Diversification of the Mycorrhizal Mutualists.</title>
        <authorList>
            <consortium name="DOE Joint Genome Institute"/>
            <consortium name="Mycorrhizal Genomics Consortium"/>
            <person name="Kohler A."/>
            <person name="Kuo A."/>
            <person name="Nagy L.G."/>
            <person name="Floudas D."/>
            <person name="Copeland A."/>
            <person name="Barry K.W."/>
            <person name="Cichocki N."/>
            <person name="Veneault-Fourrey C."/>
            <person name="LaButti K."/>
            <person name="Lindquist E.A."/>
            <person name="Lipzen A."/>
            <person name="Lundell T."/>
            <person name="Morin E."/>
            <person name="Murat C."/>
            <person name="Riley R."/>
            <person name="Ohm R."/>
            <person name="Sun H."/>
            <person name="Tunlid A."/>
            <person name="Henrissat B."/>
            <person name="Grigoriev I.V."/>
            <person name="Hibbett D.S."/>
            <person name="Martin F."/>
        </authorList>
    </citation>
    <scope>NUCLEOTIDE SEQUENCE [LARGE SCALE GENOMIC DNA]</scope>
    <source>
        <strain evidence="2">Ve08.2h10</strain>
    </source>
</reference>
<name>A0A0D0EAC3_9AGAM</name>
<keyword evidence="2" id="KW-1185">Reference proteome</keyword>
<gene>
    <name evidence="1" type="ORF">PAXRUDRAFT_316994</name>
</gene>
<dbReference type="InParanoid" id="A0A0D0EAC3"/>
<reference evidence="1 2" key="1">
    <citation type="submission" date="2014-04" db="EMBL/GenBank/DDBJ databases">
        <authorList>
            <consortium name="DOE Joint Genome Institute"/>
            <person name="Kuo A."/>
            <person name="Kohler A."/>
            <person name="Jargeat P."/>
            <person name="Nagy L.G."/>
            <person name="Floudas D."/>
            <person name="Copeland A."/>
            <person name="Barry K.W."/>
            <person name="Cichocki N."/>
            <person name="Veneault-Fourrey C."/>
            <person name="LaButti K."/>
            <person name="Lindquist E.A."/>
            <person name="Lipzen A."/>
            <person name="Lundell T."/>
            <person name="Morin E."/>
            <person name="Murat C."/>
            <person name="Sun H."/>
            <person name="Tunlid A."/>
            <person name="Henrissat B."/>
            <person name="Grigoriev I.V."/>
            <person name="Hibbett D.S."/>
            <person name="Martin F."/>
            <person name="Nordberg H.P."/>
            <person name="Cantor M.N."/>
            <person name="Hua S.X."/>
        </authorList>
    </citation>
    <scope>NUCLEOTIDE SEQUENCE [LARGE SCALE GENOMIC DNA]</scope>
    <source>
        <strain evidence="1 2">Ve08.2h10</strain>
    </source>
</reference>
<protein>
    <recommendedName>
        <fullName evidence="3">Histone H3</fullName>
    </recommendedName>
</protein>
<evidence type="ECO:0000313" key="1">
    <source>
        <dbReference type="EMBL" id="KIL00225.1"/>
    </source>
</evidence>
<dbReference type="GO" id="GO:0046982">
    <property type="term" value="F:protein heterodimerization activity"/>
    <property type="evidence" value="ECO:0007669"/>
    <property type="project" value="InterPro"/>
</dbReference>
<organism evidence="1 2">
    <name type="scientific">Paxillus rubicundulus Ve08.2h10</name>
    <dbReference type="NCBI Taxonomy" id="930991"/>
    <lineage>
        <taxon>Eukaryota</taxon>
        <taxon>Fungi</taxon>
        <taxon>Dikarya</taxon>
        <taxon>Basidiomycota</taxon>
        <taxon>Agaricomycotina</taxon>
        <taxon>Agaricomycetes</taxon>
        <taxon>Agaricomycetidae</taxon>
        <taxon>Boletales</taxon>
        <taxon>Paxilineae</taxon>
        <taxon>Paxillaceae</taxon>
        <taxon>Paxillus</taxon>
    </lineage>
</organism>
<dbReference type="EMBL" id="KN824839">
    <property type="protein sequence ID" value="KIL00225.1"/>
    <property type="molecule type" value="Genomic_DNA"/>
</dbReference>
<dbReference type="Gene3D" id="1.10.20.10">
    <property type="entry name" value="Histone, subunit A"/>
    <property type="match status" value="1"/>
</dbReference>
<accession>A0A0D0EAC3</accession>
<dbReference type="InterPro" id="IPR009072">
    <property type="entry name" value="Histone-fold"/>
</dbReference>
<proteinExistence type="predicted"/>
<dbReference type="HOGENOM" id="CLU_2360337_0_0_1"/>
<dbReference type="AlphaFoldDB" id="A0A0D0EAC3"/>
<evidence type="ECO:0008006" key="3">
    <source>
        <dbReference type="Google" id="ProtNLM"/>
    </source>
</evidence>
<dbReference type="Proteomes" id="UP000054538">
    <property type="component" value="Unassembled WGS sequence"/>
</dbReference>
<sequence length="96" mass="11508">MRQVREIAQDFKTDLRFQSSAAMAQEAAELFLYPCQARHHSFLSDVTCDPALTQRSCISTSPRRYPSLFIHRHLKQHRYLKQRHLAQRFRPHWTKQ</sequence>